<dbReference type="GO" id="GO:0098793">
    <property type="term" value="C:presynapse"/>
    <property type="evidence" value="ECO:0007669"/>
    <property type="project" value="GOC"/>
</dbReference>
<evidence type="ECO:0000259" key="1">
    <source>
        <dbReference type="PROSITE" id="PS50004"/>
    </source>
</evidence>
<dbReference type="InterPro" id="IPR000008">
    <property type="entry name" value="C2_dom"/>
</dbReference>
<dbReference type="CDD" id="cd00276">
    <property type="entry name" value="C2B_Synaptotagmin"/>
    <property type="match status" value="1"/>
</dbReference>
<evidence type="ECO:0000313" key="2">
    <source>
        <dbReference type="EMBL" id="KAJ7360138.1"/>
    </source>
</evidence>
<accession>A0A9W9YNB1</accession>
<dbReference type="GO" id="GO:0001786">
    <property type="term" value="F:phosphatidylserine binding"/>
    <property type="evidence" value="ECO:0007669"/>
    <property type="project" value="TreeGrafter"/>
</dbReference>
<evidence type="ECO:0000313" key="3">
    <source>
        <dbReference type="Proteomes" id="UP001163046"/>
    </source>
</evidence>
<comment type="caution">
    <text evidence="2">The sequence shown here is derived from an EMBL/GenBank/DDBJ whole genome shotgun (WGS) entry which is preliminary data.</text>
</comment>
<dbReference type="PANTHER" id="PTHR10024">
    <property type="entry name" value="SYNAPTOTAGMIN"/>
    <property type="match status" value="1"/>
</dbReference>
<keyword evidence="3" id="KW-1185">Reference proteome</keyword>
<organism evidence="2 3">
    <name type="scientific">Desmophyllum pertusum</name>
    <dbReference type="NCBI Taxonomy" id="174260"/>
    <lineage>
        <taxon>Eukaryota</taxon>
        <taxon>Metazoa</taxon>
        <taxon>Cnidaria</taxon>
        <taxon>Anthozoa</taxon>
        <taxon>Hexacorallia</taxon>
        <taxon>Scleractinia</taxon>
        <taxon>Caryophylliina</taxon>
        <taxon>Caryophylliidae</taxon>
        <taxon>Desmophyllum</taxon>
    </lineage>
</organism>
<dbReference type="GO" id="GO:0005544">
    <property type="term" value="F:calcium-dependent phospholipid binding"/>
    <property type="evidence" value="ECO:0007669"/>
    <property type="project" value="TreeGrafter"/>
</dbReference>
<dbReference type="GO" id="GO:0005509">
    <property type="term" value="F:calcium ion binding"/>
    <property type="evidence" value="ECO:0007669"/>
    <property type="project" value="TreeGrafter"/>
</dbReference>
<sequence length="153" mass="17110">MSGENSDRISFQNILGELHMSVCHQPLSSKLSVTVLEARNLPKISSLNIGDPYVKVELFSASHRVAKKKTRVKKKTVNPKFAQTFTFDLGGKLLLDHMTLMFTVLVQDSSGCHERIGQVVLSTAAGDGPEFDHWSQVICNPHCPIDQWHMIHE</sequence>
<name>A0A9W9YNB1_9CNID</name>
<dbReference type="Pfam" id="PF00168">
    <property type="entry name" value="C2"/>
    <property type="match status" value="1"/>
</dbReference>
<dbReference type="Gene3D" id="2.60.40.150">
    <property type="entry name" value="C2 domain"/>
    <property type="match status" value="1"/>
</dbReference>
<gene>
    <name evidence="2" type="ORF">OS493_018124</name>
</gene>
<dbReference type="AlphaFoldDB" id="A0A9W9YNB1"/>
<dbReference type="SUPFAM" id="SSF49562">
    <property type="entry name" value="C2 domain (Calcium/lipid-binding domain, CaLB)"/>
    <property type="match status" value="1"/>
</dbReference>
<dbReference type="GO" id="GO:0005886">
    <property type="term" value="C:plasma membrane"/>
    <property type="evidence" value="ECO:0007669"/>
    <property type="project" value="TreeGrafter"/>
</dbReference>
<feature type="domain" description="C2" evidence="1">
    <location>
        <begin position="14"/>
        <end position="149"/>
    </location>
</feature>
<dbReference type="PANTHER" id="PTHR10024:SF344">
    <property type="entry name" value="SYNAPTOTAGMIN-7"/>
    <property type="match status" value="1"/>
</dbReference>
<proteinExistence type="predicted"/>
<dbReference type="GO" id="GO:0000149">
    <property type="term" value="F:SNARE binding"/>
    <property type="evidence" value="ECO:0007669"/>
    <property type="project" value="TreeGrafter"/>
</dbReference>
<dbReference type="GO" id="GO:0006906">
    <property type="term" value="P:vesicle fusion"/>
    <property type="evidence" value="ECO:0007669"/>
    <property type="project" value="TreeGrafter"/>
</dbReference>
<dbReference type="OrthoDB" id="67700at2759"/>
<dbReference type="GO" id="GO:0048791">
    <property type="term" value="P:calcium ion-regulated exocytosis of neurotransmitter"/>
    <property type="evidence" value="ECO:0007669"/>
    <property type="project" value="TreeGrafter"/>
</dbReference>
<dbReference type="Proteomes" id="UP001163046">
    <property type="component" value="Unassembled WGS sequence"/>
</dbReference>
<dbReference type="GO" id="GO:0030424">
    <property type="term" value="C:axon"/>
    <property type="evidence" value="ECO:0007669"/>
    <property type="project" value="TreeGrafter"/>
</dbReference>
<reference evidence="2" key="1">
    <citation type="submission" date="2023-01" db="EMBL/GenBank/DDBJ databases">
        <title>Genome assembly of the deep-sea coral Lophelia pertusa.</title>
        <authorList>
            <person name="Herrera S."/>
            <person name="Cordes E."/>
        </authorList>
    </citation>
    <scope>NUCLEOTIDE SEQUENCE</scope>
    <source>
        <strain evidence="2">USNM1676648</strain>
        <tissue evidence="2">Polyp</tissue>
    </source>
</reference>
<dbReference type="GO" id="GO:0070382">
    <property type="term" value="C:exocytic vesicle"/>
    <property type="evidence" value="ECO:0007669"/>
    <property type="project" value="TreeGrafter"/>
</dbReference>
<dbReference type="InterPro" id="IPR035892">
    <property type="entry name" value="C2_domain_sf"/>
</dbReference>
<dbReference type="PROSITE" id="PS50004">
    <property type="entry name" value="C2"/>
    <property type="match status" value="1"/>
</dbReference>
<protein>
    <recommendedName>
        <fullName evidence="1">C2 domain-containing protein</fullName>
    </recommendedName>
</protein>
<dbReference type="SMART" id="SM00239">
    <property type="entry name" value="C2"/>
    <property type="match status" value="1"/>
</dbReference>
<dbReference type="GO" id="GO:0030276">
    <property type="term" value="F:clathrin binding"/>
    <property type="evidence" value="ECO:0007669"/>
    <property type="project" value="TreeGrafter"/>
</dbReference>
<dbReference type="EMBL" id="MU827311">
    <property type="protein sequence ID" value="KAJ7360138.1"/>
    <property type="molecule type" value="Genomic_DNA"/>
</dbReference>